<reference evidence="3" key="3">
    <citation type="submission" date="2025-09" db="UniProtKB">
        <authorList>
            <consortium name="Ensembl"/>
        </authorList>
    </citation>
    <scope>IDENTIFICATION</scope>
</reference>
<feature type="chain" id="PRO_5034654044" description="Lipocalin/cytosolic fatty-acid binding domain-containing protein" evidence="2">
    <location>
        <begin position="21"/>
        <end position="182"/>
    </location>
</feature>
<evidence type="ECO:0000313" key="3">
    <source>
        <dbReference type="Ensembl" id="ENSPEMP00000031524.1"/>
    </source>
</evidence>
<dbReference type="GO" id="GO:0036094">
    <property type="term" value="F:small molecule binding"/>
    <property type="evidence" value="ECO:0007669"/>
    <property type="project" value="InterPro"/>
</dbReference>
<dbReference type="Proteomes" id="UP000694547">
    <property type="component" value="Chromosome 4"/>
</dbReference>
<reference evidence="3 4" key="1">
    <citation type="submission" date="2018-10" db="EMBL/GenBank/DDBJ databases">
        <title>Improved assembly of the deer mouse Peromyscus maniculatus genome.</title>
        <authorList>
            <person name="Lassance J.-M."/>
            <person name="Hoekstra H.E."/>
        </authorList>
    </citation>
    <scope>NUCLEOTIDE SEQUENCE [LARGE SCALE GENOMIC DNA]</scope>
</reference>
<evidence type="ECO:0000313" key="4">
    <source>
        <dbReference type="Proteomes" id="UP000694547"/>
    </source>
</evidence>
<reference evidence="3" key="2">
    <citation type="submission" date="2025-08" db="UniProtKB">
        <authorList>
            <consortium name="Ensembl"/>
        </authorList>
    </citation>
    <scope>IDENTIFICATION</scope>
</reference>
<dbReference type="GeneTree" id="ENSGT00840000132139"/>
<evidence type="ECO:0008006" key="5">
    <source>
        <dbReference type="Google" id="ProtNLM"/>
    </source>
</evidence>
<organism evidence="3 4">
    <name type="scientific">Peromyscus maniculatus bairdii</name>
    <name type="common">Prairie deer mouse</name>
    <dbReference type="NCBI Taxonomy" id="230844"/>
    <lineage>
        <taxon>Eukaryota</taxon>
        <taxon>Metazoa</taxon>
        <taxon>Chordata</taxon>
        <taxon>Craniata</taxon>
        <taxon>Vertebrata</taxon>
        <taxon>Euteleostomi</taxon>
        <taxon>Mammalia</taxon>
        <taxon>Eutheria</taxon>
        <taxon>Euarchontoglires</taxon>
        <taxon>Glires</taxon>
        <taxon>Rodentia</taxon>
        <taxon>Myomorpha</taxon>
        <taxon>Muroidea</taxon>
        <taxon>Cricetidae</taxon>
        <taxon>Neotominae</taxon>
        <taxon>Peromyscus</taxon>
    </lineage>
</organism>
<feature type="signal peptide" evidence="2">
    <location>
        <begin position="1"/>
        <end position="20"/>
    </location>
</feature>
<dbReference type="AlphaFoldDB" id="A0A8C8UHS2"/>
<keyword evidence="2" id="KW-0732">Signal</keyword>
<keyword evidence="4" id="KW-1185">Reference proteome</keyword>
<evidence type="ECO:0000256" key="1">
    <source>
        <dbReference type="ARBA" id="ARBA00006889"/>
    </source>
</evidence>
<dbReference type="PANTHER" id="PTHR11430">
    <property type="entry name" value="LIPOCALIN"/>
    <property type="match status" value="1"/>
</dbReference>
<evidence type="ECO:0000256" key="2">
    <source>
        <dbReference type="SAM" id="SignalP"/>
    </source>
</evidence>
<dbReference type="InterPro" id="IPR012674">
    <property type="entry name" value="Calycin"/>
</dbReference>
<proteinExistence type="inferred from homology"/>
<dbReference type="Ensembl" id="ENSPEMT00000037959.1">
    <property type="protein sequence ID" value="ENSPEMP00000031524.1"/>
    <property type="gene ID" value="ENSPEMG00000030374.1"/>
</dbReference>
<protein>
    <recommendedName>
        <fullName evidence="5">Lipocalin/cytosolic fatty-acid binding domain-containing protein</fullName>
    </recommendedName>
</protein>
<sequence>MVTMQLLLLTVVLILPSVEESSHRNPRYVATADKLLGKWYIIRWAGNLPVSAKKKLIPLPPFTFVKNILSNLEFRMNVSKPTGCVEFKISLDEDKNKPSDFYIWPKHRITIEFLGGKNFAIAFHVSKAYNLTLTMTMLMGRNMAPKRTMLLDFEDTVENLGLNKTDIIHPKCDDSCELSREI</sequence>
<dbReference type="InterPro" id="IPR002345">
    <property type="entry name" value="Lipocalin"/>
</dbReference>
<comment type="similarity">
    <text evidence="1">Belongs to the calycin superfamily. Lipocalin family.</text>
</comment>
<dbReference type="PANTHER" id="PTHR11430:SF124">
    <property type="entry name" value="LIPOCALIN 1-LIKE PROTEIN 1-RELATED"/>
    <property type="match status" value="1"/>
</dbReference>
<dbReference type="SUPFAM" id="SSF50814">
    <property type="entry name" value="Lipocalins"/>
    <property type="match status" value="1"/>
</dbReference>
<accession>A0A8C8UHS2</accession>
<dbReference type="Gene3D" id="2.40.128.20">
    <property type="match status" value="1"/>
</dbReference>
<dbReference type="GO" id="GO:0005615">
    <property type="term" value="C:extracellular space"/>
    <property type="evidence" value="ECO:0007669"/>
    <property type="project" value="TreeGrafter"/>
</dbReference>
<name>A0A8C8UHS2_PERMB</name>